<dbReference type="EMBL" id="CM047948">
    <property type="protein sequence ID" value="KAI9896613.1"/>
    <property type="molecule type" value="Genomic_DNA"/>
</dbReference>
<sequence length="514" mass="56936">MSDWKWFPSATGDWSLDVITLLAVIGEGSIEDHRQFISASVFCFLPRLIPAPQALLKPDRPGRMPETVAKMTGVYSGLMLDSVGFFANLITPLDDLPALSFKVLSIKHRNSNEVGDIRDLPRGEGDNMLSKMLRRTVRPVDEEEVKKKKKKNNNNNKKANGANGNSTTALQPPRDEEEGPTVAAAASSSSTTGITAAPSATSTGITTSAFTQTIKRRSTARKLFQELITNPGMAFNGNRPAIPVSLFSPLHILAALSFLMTVAVVVCAIIWEDGPAIIAVTFISIAASICGAASLWRPLLMQRKGGNDVPDGDVMIRTREGAFLLVRCTEDVARELYSGTEECEYYVGEKTYKFLMAVATVIIMFTVILLGNCTWNSQLFIGSVYILLNGLYWCLGMLPRSSFWDLSRYEWEDITPEDSLHADRVTDEDDDVQGYPSFTRTLWYAVRETKLTGWVELSGAAPGTGKWKRWLREAQDNAQAGKRDWNAVERKDDIMRMKKGDDYQGDEMYSPVSP</sequence>
<comment type="caution">
    <text evidence="1">The sequence shown here is derived from an EMBL/GenBank/DDBJ whole genome shotgun (WGS) entry which is preliminary data.</text>
</comment>
<name>A0ACC0UR60_9HYPO</name>
<evidence type="ECO:0000313" key="2">
    <source>
        <dbReference type="Proteomes" id="UP001163324"/>
    </source>
</evidence>
<proteinExistence type="predicted"/>
<accession>A0ACC0UR60</accession>
<dbReference type="Proteomes" id="UP001163324">
    <property type="component" value="Chromosome 9"/>
</dbReference>
<protein>
    <submittedName>
        <fullName evidence="1">Uncharacterized protein</fullName>
    </submittedName>
</protein>
<evidence type="ECO:0000313" key="1">
    <source>
        <dbReference type="EMBL" id="KAI9896613.1"/>
    </source>
</evidence>
<organism evidence="1 2">
    <name type="scientific">Trichothecium roseum</name>
    <dbReference type="NCBI Taxonomy" id="47278"/>
    <lineage>
        <taxon>Eukaryota</taxon>
        <taxon>Fungi</taxon>
        <taxon>Dikarya</taxon>
        <taxon>Ascomycota</taxon>
        <taxon>Pezizomycotina</taxon>
        <taxon>Sordariomycetes</taxon>
        <taxon>Hypocreomycetidae</taxon>
        <taxon>Hypocreales</taxon>
        <taxon>Hypocreales incertae sedis</taxon>
        <taxon>Trichothecium</taxon>
    </lineage>
</organism>
<keyword evidence="2" id="KW-1185">Reference proteome</keyword>
<gene>
    <name evidence="1" type="ORF">N3K66_008785</name>
</gene>
<reference evidence="1" key="1">
    <citation type="submission" date="2022-10" db="EMBL/GenBank/DDBJ databases">
        <title>Complete Genome of Trichothecium roseum strain YXFP-22015, a Plant Pathogen Isolated from Citrus.</title>
        <authorList>
            <person name="Wang Y."/>
            <person name="Zhu L."/>
        </authorList>
    </citation>
    <scope>NUCLEOTIDE SEQUENCE</scope>
    <source>
        <strain evidence="1">YXFP-22015</strain>
    </source>
</reference>